<dbReference type="GO" id="GO:0016616">
    <property type="term" value="F:oxidoreductase activity, acting on the CH-OH group of donors, NAD or NADP as acceptor"/>
    <property type="evidence" value="ECO:0007669"/>
    <property type="project" value="InterPro"/>
</dbReference>
<dbReference type="GO" id="GO:0006357">
    <property type="term" value="P:regulation of transcription by RNA polymerase II"/>
    <property type="evidence" value="ECO:0007669"/>
    <property type="project" value="TreeGrafter"/>
</dbReference>
<reference evidence="3 4" key="1">
    <citation type="journal article" date="2011" name="Nature">
        <title>Genome sequencing reveals insights into physiology and longevity of the naked mole rat.</title>
        <authorList>
            <person name="Kim E.B."/>
            <person name="Fang X."/>
            <person name="Fushan A.A."/>
            <person name="Huang Z."/>
            <person name="Lobanov A.V."/>
            <person name="Han L."/>
            <person name="Marino S.M."/>
            <person name="Sun X."/>
            <person name="Turanov A.A."/>
            <person name="Yang P."/>
            <person name="Yim S.H."/>
            <person name="Zhao X."/>
            <person name="Kasaikina M.V."/>
            <person name="Stoletzki N."/>
            <person name="Peng C."/>
            <person name="Polak P."/>
            <person name="Xiong Z."/>
            <person name="Kiezun A."/>
            <person name="Zhu Y."/>
            <person name="Chen Y."/>
            <person name="Kryukov G.V."/>
            <person name="Zhang Q."/>
            <person name="Peshkin L."/>
            <person name="Yang L."/>
            <person name="Bronson R.T."/>
            <person name="Buffenstein R."/>
            <person name="Wang B."/>
            <person name="Han C."/>
            <person name="Li Q."/>
            <person name="Chen L."/>
            <person name="Zhao W."/>
            <person name="Sunyaev S.R."/>
            <person name="Park T.J."/>
            <person name="Zhang G."/>
            <person name="Wang J."/>
            <person name="Gladyshev V.N."/>
        </authorList>
    </citation>
    <scope>NUCLEOTIDE SEQUENCE [LARGE SCALE GENOMIC DNA]</scope>
</reference>
<dbReference type="GO" id="GO:0051287">
    <property type="term" value="F:NAD binding"/>
    <property type="evidence" value="ECO:0007669"/>
    <property type="project" value="InterPro"/>
</dbReference>
<dbReference type="InParanoid" id="G5BMS0"/>
<dbReference type="InterPro" id="IPR051638">
    <property type="entry name" value="CTBP_dehydrogenase"/>
</dbReference>
<gene>
    <name evidence="3" type="ORF">GW7_09350</name>
</gene>
<dbReference type="GO" id="GO:0003713">
    <property type="term" value="F:transcription coactivator activity"/>
    <property type="evidence" value="ECO:0007669"/>
    <property type="project" value="TreeGrafter"/>
</dbReference>
<proteinExistence type="predicted"/>
<evidence type="ECO:0000313" key="4">
    <source>
        <dbReference type="Proteomes" id="UP000006813"/>
    </source>
</evidence>
<dbReference type="Gene3D" id="3.40.50.720">
    <property type="entry name" value="NAD(P)-binding Rossmann-like Domain"/>
    <property type="match status" value="2"/>
</dbReference>
<dbReference type="STRING" id="10181.G5BMS0"/>
<dbReference type="EMBL" id="JH171108">
    <property type="protein sequence ID" value="EHB10581.1"/>
    <property type="molecule type" value="Genomic_DNA"/>
</dbReference>
<dbReference type="GO" id="GO:0140297">
    <property type="term" value="F:DNA-binding transcription factor binding"/>
    <property type="evidence" value="ECO:0007669"/>
    <property type="project" value="TreeGrafter"/>
</dbReference>
<dbReference type="InterPro" id="IPR006139">
    <property type="entry name" value="D-isomer_2_OHA_DH_cat_dom"/>
</dbReference>
<dbReference type="AlphaFoldDB" id="G5BMS0"/>
<evidence type="ECO:0000313" key="3">
    <source>
        <dbReference type="EMBL" id="EHB10581.1"/>
    </source>
</evidence>
<dbReference type="PANTHER" id="PTHR46029:SF3">
    <property type="entry name" value="C-TERMINAL-BINDING PROTEIN 2"/>
    <property type="match status" value="1"/>
</dbReference>
<dbReference type="GO" id="GO:0001221">
    <property type="term" value="F:transcription coregulator binding"/>
    <property type="evidence" value="ECO:0007669"/>
    <property type="project" value="TreeGrafter"/>
</dbReference>
<accession>G5BMS0</accession>
<dbReference type="Pfam" id="PF00389">
    <property type="entry name" value="2-Hacid_dh"/>
    <property type="match status" value="1"/>
</dbReference>
<dbReference type="PANTHER" id="PTHR46029">
    <property type="entry name" value="C-TERMINAL-BINDING PROTEIN"/>
    <property type="match status" value="1"/>
</dbReference>
<feature type="region of interest" description="Disordered" evidence="1">
    <location>
        <begin position="26"/>
        <end position="49"/>
    </location>
</feature>
<organism evidence="3 4">
    <name type="scientific">Heterocephalus glaber</name>
    <name type="common">Naked mole rat</name>
    <dbReference type="NCBI Taxonomy" id="10181"/>
    <lineage>
        <taxon>Eukaryota</taxon>
        <taxon>Metazoa</taxon>
        <taxon>Chordata</taxon>
        <taxon>Craniata</taxon>
        <taxon>Vertebrata</taxon>
        <taxon>Euteleostomi</taxon>
        <taxon>Mammalia</taxon>
        <taxon>Eutheria</taxon>
        <taxon>Euarchontoglires</taxon>
        <taxon>Glires</taxon>
        <taxon>Rodentia</taxon>
        <taxon>Hystricomorpha</taxon>
        <taxon>Bathyergidae</taxon>
        <taxon>Heterocephalus</taxon>
    </lineage>
</organism>
<dbReference type="GO" id="GO:0005634">
    <property type="term" value="C:nucleus"/>
    <property type="evidence" value="ECO:0007669"/>
    <property type="project" value="TreeGrafter"/>
</dbReference>
<dbReference type="SUPFAM" id="SSF52283">
    <property type="entry name" value="Formate/glycerate dehydrogenase catalytic domain-like"/>
    <property type="match status" value="1"/>
</dbReference>
<evidence type="ECO:0000256" key="1">
    <source>
        <dbReference type="SAM" id="MobiDB-lite"/>
    </source>
</evidence>
<sequence length="106" mass="11682">MAEMEMPILKDLATVAFSEAQSTQEIHEKGGLGEVQGPESDRSDHSGYDNMDIEAAGKLGIAVCNIPSAAVEEMADSIICHILNLYRRNTWLYQALRKGMRVQSVE</sequence>
<name>G5BMS0_HETGA</name>
<evidence type="ECO:0000259" key="2">
    <source>
        <dbReference type="Pfam" id="PF00389"/>
    </source>
</evidence>
<dbReference type="GO" id="GO:0003714">
    <property type="term" value="F:transcription corepressor activity"/>
    <property type="evidence" value="ECO:0007669"/>
    <property type="project" value="TreeGrafter"/>
</dbReference>
<feature type="domain" description="D-isomer specific 2-hydroxyacid dehydrogenase catalytic" evidence="2">
    <location>
        <begin position="47"/>
        <end position="76"/>
    </location>
</feature>
<protein>
    <recommendedName>
        <fullName evidence="2">D-isomer specific 2-hydroxyacid dehydrogenase catalytic domain-containing protein</fullName>
    </recommendedName>
</protein>
<dbReference type="Proteomes" id="UP000006813">
    <property type="component" value="Unassembled WGS sequence"/>
</dbReference>